<dbReference type="InterPro" id="IPR035979">
    <property type="entry name" value="RBD_domain_sf"/>
</dbReference>
<dbReference type="InterPro" id="IPR012677">
    <property type="entry name" value="Nucleotide-bd_a/b_plait_sf"/>
</dbReference>
<dbReference type="InParanoid" id="A0BGJ7"/>
<dbReference type="InterPro" id="IPR000504">
    <property type="entry name" value="RRM_dom"/>
</dbReference>
<dbReference type="GO" id="GO:0003723">
    <property type="term" value="F:RNA binding"/>
    <property type="evidence" value="ECO:0007669"/>
    <property type="project" value="InterPro"/>
</dbReference>
<dbReference type="Gene3D" id="3.30.70.330">
    <property type="match status" value="1"/>
</dbReference>
<protein>
    <recommendedName>
        <fullName evidence="1">RRM domain-containing protein</fullName>
    </recommendedName>
</protein>
<reference evidence="2 3" key="1">
    <citation type="journal article" date="2006" name="Nature">
        <title>Global trends of whole-genome duplications revealed by the ciliate Paramecium tetraurelia.</title>
        <authorList>
            <consortium name="Genoscope"/>
            <person name="Aury J.-M."/>
            <person name="Jaillon O."/>
            <person name="Duret L."/>
            <person name="Noel B."/>
            <person name="Jubin C."/>
            <person name="Porcel B.M."/>
            <person name="Segurens B."/>
            <person name="Daubin V."/>
            <person name="Anthouard V."/>
            <person name="Aiach N."/>
            <person name="Arnaiz O."/>
            <person name="Billaut A."/>
            <person name="Beisson J."/>
            <person name="Blanc I."/>
            <person name="Bouhouche K."/>
            <person name="Camara F."/>
            <person name="Duharcourt S."/>
            <person name="Guigo R."/>
            <person name="Gogendeau D."/>
            <person name="Katinka M."/>
            <person name="Keller A.-M."/>
            <person name="Kissmehl R."/>
            <person name="Klotz C."/>
            <person name="Koll F."/>
            <person name="Le Moue A."/>
            <person name="Lepere C."/>
            <person name="Malinsky S."/>
            <person name="Nowacki M."/>
            <person name="Nowak J.K."/>
            <person name="Plattner H."/>
            <person name="Poulain J."/>
            <person name="Ruiz F."/>
            <person name="Serrano V."/>
            <person name="Zagulski M."/>
            <person name="Dessen P."/>
            <person name="Betermier M."/>
            <person name="Weissenbach J."/>
            <person name="Scarpelli C."/>
            <person name="Schachter V."/>
            <person name="Sperling L."/>
            <person name="Meyer E."/>
            <person name="Cohen J."/>
            <person name="Wincker P."/>
        </authorList>
    </citation>
    <scope>NUCLEOTIDE SEQUENCE [LARGE SCALE GENOMIC DNA]</scope>
    <source>
        <strain evidence="2 3">Stock d4-2</strain>
    </source>
</reference>
<feature type="domain" description="RRM" evidence="1">
    <location>
        <begin position="56"/>
        <end position="84"/>
    </location>
</feature>
<dbReference type="Pfam" id="PF00076">
    <property type="entry name" value="RRM_1"/>
    <property type="match status" value="1"/>
</dbReference>
<dbReference type="SUPFAM" id="SSF54928">
    <property type="entry name" value="RNA-binding domain, RBD"/>
    <property type="match status" value="1"/>
</dbReference>
<dbReference type="OMA" id="NIYEPIV"/>
<dbReference type="GeneID" id="5010846"/>
<dbReference type="KEGG" id="ptm:GSPATT00028699001"/>
<evidence type="ECO:0000259" key="1">
    <source>
        <dbReference type="Pfam" id="PF00076"/>
    </source>
</evidence>
<evidence type="ECO:0000313" key="2">
    <source>
        <dbReference type="EMBL" id="CAK57664.1"/>
    </source>
</evidence>
<dbReference type="RefSeq" id="XP_001425062.1">
    <property type="nucleotide sequence ID" value="XM_001425025.1"/>
</dbReference>
<dbReference type="HOGENOM" id="CLU_1113140_0_0_1"/>
<evidence type="ECO:0000313" key="3">
    <source>
        <dbReference type="Proteomes" id="UP000000600"/>
    </source>
</evidence>
<proteinExistence type="predicted"/>
<organism evidence="2 3">
    <name type="scientific">Paramecium tetraurelia</name>
    <dbReference type="NCBI Taxonomy" id="5888"/>
    <lineage>
        <taxon>Eukaryota</taxon>
        <taxon>Sar</taxon>
        <taxon>Alveolata</taxon>
        <taxon>Ciliophora</taxon>
        <taxon>Intramacronucleata</taxon>
        <taxon>Oligohymenophorea</taxon>
        <taxon>Peniculida</taxon>
        <taxon>Parameciidae</taxon>
        <taxon>Paramecium</taxon>
    </lineage>
</organism>
<name>A0BGJ7_PARTE</name>
<keyword evidence="3" id="KW-1185">Reference proteome</keyword>
<dbReference type="OrthoDB" id="6730379at2759"/>
<dbReference type="EMBL" id="CT867993">
    <property type="protein sequence ID" value="CAK57664.1"/>
    <property type="molecule type" value="Genomic_DNA"/>
</dbReference>
<gene>
    <name evidence="2" type="ORF">GSPATT00028699001</name>
</gene>
<accession>A0BGJ7</accession>
<sequence>MSKSNSTRVALVCLKTSQNIYEPIVASSFWEAWQNHKGKIEFELAQILIFEQGAMQTKVFIEYEEPEQAQDAINCLNNTKVMNNIICNVYPSRLRELKLDNVPNTKGMDLTQKLPFSMPSLWDLNVNEDESAQQVSEERLVDIRKKLSLIDEEISRTIESKLDTALIKLYQQTKCLRVLMGDYQLEEILHKTSKYGKIVYLKQAQQEVYVKYDSDKECQQAYEELKDQLIVQIKYNFESIPGYVMVNSNC</sequence>
<dbReference type="AlphaFoldDB" id="A0BGJ7"/>
<dbReference type="Proteomes" id="UP000000600">
    <property type="component" value="Unassembled WGS sequence"/>
</dbReference>